<feature type="compositionally biased region" description="Basic and acidic residues" evidence="1">
    <location>
        <begin position="164"/>
        <end position="198"/>
    </location>
</feature>
<keyword evidence="2" id="KW-0812">Transmembrane</keyword>
<dbReference type="EMBL" id="CP043028">
    <property type="protein sequence ID" value="QFJ54072.1"/>
    <property type="molecule type" value="Genomic_DNA"/>
</dbReference>
<feature type="region of interest" description="Disordered" evidence="1">
    <location>
        <begin position="164"/>
        <end position="208"/>
    </location>
</feature>
<accession>A0A5P6VNT5</accession>
<keyword evidence="2" id="KW-1133">Transmembrane helix</keyword>
<evidence type="ECO:0000313" key="4">
    <source>
        <dbReference type="Proteomes" id="UP000327030"/>
    </source>
</evidence>
<gene>
    <name evidence="3" type="ORF">FXF36_03895</name>
</gene>
<sequence length="503" mass="56004">MQKKLKGSLSVFFALIMVAVMGLIFTMSECIRLYELHAFAQEYTDMAVDSAFSEYNPYLWTNYKILAVDLGYGSENKGPGIMEQKTLDYCKYNSSVESGHNYARLSTDGCKVNRYSVLTDSDGAAIITLGAKAAKEGMAAQIIDGVQGHIDSINNIEKISVEDKANSAKKSLNDAKRDLERKKREAEEDDDPRTKPEDYPSPGRVEDNPLDAFDVLKESFSRSVLATVTNVDSVSEKEVVEDQLPSHRTLSRGNMQQTTDAGIVDKALFIDYLLTNYSRFDKDRKHDGLKYEVEYLVAGQHTDSQNLARVVEEILFLREAANFATIMSSTLMQKEAYDIAVVLAGFTGNPVIIEALQAGIIAAWAYAESTLDVRLLLCGGKVPAVKNLDQWTSDIWHLSSMKNVNVKAKNVDSGLTYKDFLSALLAVHSKSKIAMRALDVMEIALNSTEDYKAVKVDNMLWAADVELSFSASEMFLSIFSRNQGTAEQIPGQYYFAKTRYLSY</sequence>
<dbReference type="InterPro" id="IPR043756">
    <property type="entry name" value="DUF5702"/>
</dbReference>
<dbReference type="Proteomes" id="UP000327030">
    <property type="component" value="Chromosome 1"/>
</dbReference>
<evidence type="ECO:0000256" key="2">
    <source>
        <dbReference type="SAM" id="Phobius"/>
    </source>
</evidence>
<keyword evidence="2" id="KW-0472">Membrane</keyword>
<feature type="transmembrane region" description="Helical" evidence="2">
    <location>
        <begin position="7"/>
        <end position="27"/>
    </location>
</feature>
<protein>
    <submittedName>
        <fullName evidence="3">Uncharacterized protein</fullName>
    </submittedName>
</protein>
<evidence type="ECO:0000313" key="3">
    <source>
        <dbReference type="EMBL" id="QFJ54072.1"/>
    </source>
</evidence>
<proteinExistence type="predicted"/>
<organism evidence="3 4">
    <name type="scientific">Pseudobutyrivibrio xylanivorans</name>
    <dbReference type="NCBI Taxonomy" id="185007"/>
    <lineage>
        <taxon>Bacteria</taxon>
        <taxon>Bacillati</taxon>
        <taxon>Bacillota</taxon>
        <taxon>Clostridia</taxon>
        <taxon>Lachnospirales</taxon>
        <taxon>Lachnospiraceae</taxon>
        <taxon>Pseudobutyrivibrio</taxon>
    </lineage>
</organism>
<dbReference type="Pfam" id="PF18960">
    <property type="entry name" value="DUF5702"/>
    <property type="match status" value="1"/>
</dbReference>
<dbReference type="OrthoDB" id="5135382at2"/>
<dbReference type="AlphaFoldDB" id="A0A5P6VNT5"/>
<evidence type="ECO:0000256" key="1">
    <source>
        <dbReference type="SAM" id="MobiDB-lite"/>
    </source>
</evidence>
<reference evidence="4" key="1">
    <citation type="submission" date="2019-08" db="EMBL/GenBank/DDBJ databases">
        <title>Complete Genome Sequence of the Polysaccharide-Degrading Rumen Bacterium Pseudobutyrivibrio xylanivorans MA3014.</title>
        <authorList>
            <person name="Palevich N."/>
            <person name="Maclean P.H."/>
            <person name="Kelly W.J."/>
            <person name="Leahy S.C."/>
            <person name="Rakonjac J."/>
            <person name="Attwood G.T."/>
        </authorList>
    </citation>
    <scope>NUCLEOTIDE SEQUENCE [LARGE SCALE GENOMIC DNA]</scope>
    <source>
        <strain evidence="4">MA3014</strain>
    </source>
</reference>
<dbReference type="RefSeq" id="WP_151622568.1">
    <property type="nucleotide sequence ID" value="NZ_CP043028.1"/>
</dbReference>
<name>A0A5P6VNT5_PSEXY</name>
<dbReference type="KEGG" id="pxv:FXF36_03895"/>